<comment type="caution">
    <text evidence="1">The sequence shown here is derived from an EMBL/GenBank/DDBJ whole genome shotgun (WGS) entry which is preliminary data.</text>
</comment>
<dbReference type="PANTHER" id="PTHR33067:SF31">
    <property type="entry name" value="RNA-DIRECTED DNA POLYMERASE"/>
    <property type="match status" value="1"/>
</dbReference>
<dbReference type="EMBL" id="BKCJ010112238">
    <property type="protein sequence ID" value="GEX50465.1"/>
    <property type="molecule type" value="Genomic_DNA"/>
</dbReference>
<name>A0A699HD75_TANCI</name>
<protein>
    <recommendedName>
        <fullName evidence="2">Reverse transcriptase domain-containing protein</fullName>
    </recommendedName>
</protein>
<dbReference type="PANTHER" id="PTHR33067">
    <property type="entry name" value="RNA-DIRECTED DNA POLYMERASE-RELATED"/>
    <property type="match status" value="1"/>
</dbReference>
<sequence length="194" mass="21758">MKDPGLFILPCRLGVSKPFDTLADLGSCVNLIPLDLFKNLNVGLLEEIEDVLGLADGTKSEATFPLLVGRGCLATANAVMDCKKAKITVGEGLTRSIFGVIKIDFGEENVPYWTTIGKRKSYKPRTSKDDIALGRHLKEIHVTWALFWKKRDKRTTLHKRRLEELFIEGGDGIRNTCDAIWIIKRPCQRNCDDV</sequence>
<proteinExistence type="predicted"/>
<organism evidence="1">
    <name type="scientific">Tanacetum cinerariifolium</name>
    <name type="common">Dalmatian daisy</name>
    <name type="synonym">Chrysanthemum cinerariifolium</name>
    <dbReference type="NCBI Taxonomy" id="118510"/>
    <lineage>
        <taxon>Eukaryota</taxon>
        <taxon>Viridiplantae</taxon>
        <taxon>Streptophyta</taxon>
        <taxon>Embryophyta</taxon>
        <taxon>Tracheophyta</taxon>
        <taxon>Spermatophyta</taxon>
        <taxon>Magnoliopsida</taxon>
        <taxon>eudicotyledons</taxon>
        <taxon>Gunneridae</taxon>
        <taxon>Pentapetalae</taxon>
        <taxon>asterids</taxon>
        <taxon>campanulids</taxon>
        <taxon>Asterales</taxon>
        <taxon>Asteraceae</taxon>
        <taxon>Asteroideae</taxon>
        <taxon>Anthemideae</taxon>
        <taxon>Anthemidinae</taxon>
        <taxon>Tanacetum</taxon>
    </lineage>
</organism>
<dbReference type="AlphaFoldDB" id="A0A699HD75"/>
<evidence type="ECO:0000313" key="1">
    <source>
        <dbReference type="EMBL" id="GEX50465.1"/>
    </source>
</evidence>
<accession>A0A699HD75</accession>
<gene>
    <name evidence="1" type="ORF">Tci_322440</name>
</gene>
<reference evidence="1" key="1">
    <citation type="journal article" date="2019" name="Sci. Rep.">
        <title>Draft genome of Tanacetum cinerariifolium, the natural source of mosquito coil.</title>
        <authorList>
            <person name="Yamashiro T."/>
            <person name="Shiraishi A."/>
            <person name="Satake H."/>
            <person name="Nakayama K."/>
        </authorList>
    </citation>
    <scope>NUCLEOTIDE SEQUENCE</scope>
</reference>
<evidence type="ECO:0008006" key="2">
    <source>
        <dbReference type="Google" id="ProtNLM"/>
    </source>
</evidence>